<sequence>MDVFMKELMVIVEELMVVKVVVEATVEKHVGVVVTAVADGHQIDDGGYKVTGGYGFGGKNCDCGYRKVPWWWPW</sequence>
<dbReference type="EMBL" id="JAAMPC010000008">
    <property type="protein sequence ID" value="KAG2299563.1"/>
    <property type="molecule type" value="Genomic_DNA"/>
</dbReference>
<keyword evidence="2" id="KW-1185">Reference proteome</keyword>
<organism evidence="1 2">
    <name type="scientific">Brassica carinata</name>
    <name type="common">Ethiopian mustard</name>
    <name type="synonym">Abyssinian cabbage</name>
    <dbReference type="NCBI Taxonomy" id="52824"/>
    <lineage>
        <taxon>Eukaryota</taxon>
        <taxon>Viridiplantae</taxon>
        <taxon>Streptophyta</taxon>
        <taxon>Embryophyta</taxon>
        <taxon>Tracheophyta</taxon>
        <taxon>Spermatophyta</taxon>
        <taxon>Magnoliopsida</taxon>
        <taxon>eudicotyledons</taxon>
        <taxon>Gunneridae</taxon>
        <taxon>Pentapetalae</taxon>
        <taxon>rosids</taxon>
        <taxon>malvids</taxon>
        <taxon>Brassicales</taxon>
        <taxon>Brassicaceae</taxon>
        <taxon>Brassiceae</taxon>
        <taxon>Brassica</taxon>
    </lineage>
</organism>
<accession>A0A8X7S4H4</accession>
<dbReference type="Proteomes" id="UP000886595">
    <property type="component" value="Unassembled WGS sequence"/>
</dbReference>
<evidence type="ECO:0000313" key="2">
    <source>
        <dbReference type="Proteomes" id="UP000886595"/>
    </source>
</evidence>
<protein>
    <submittedName>
        <fullName evidence="1">Uncharacterized protein</fullName>
    </submittedName>
</protein>
<name>A0A8X7S4H4_BRACI</name>
<reference evidence="1 2" key="1">
    <citation type="submission" date="2020-02" db="EMBL/GenBank/DDBJ databases">
        <authorList>
            <person name="Ma Q."/>
            <person name="Huang Y."/>
            <person name="Song X."/>
            <person name="Pei D."/>
        </authorList>
    </citation>
    <scope>NUCLEOTIDE SEQUENCE [LARGE SCALE GENOMIC DNA]</scope>
    <source>
        <strain evidence="1">Sxm20200214</strain>
        <tissue evidence="1">Leaf</tissue>
    </source>
</reference>
<gene>
    <name evidence="1" type="ORF">Bca52824_036035</name>
</gene>
<dbReference type="AlphaFoldDB" id="A0A8X7S4H4"/>
<proteinExistence type="predicted"/>
<comment type="caution">
    <text evidence="1">The sequence shown here is derived from an EMBL/GenBank/DDBJ whole genome shotgun (WGS) entry which is preliminary data.</text>
</comment>
<evidence type="ECO:0000313" key="1">
    <source>
        <dbReference type="EMBL" id="KAG2299563.1"/>
    </source>
</evidence>